<protein>
    <submittedName>
        <fullName evidence="1">Uncharacterized protein</fullName>
    </submittedName>
</protein>
<evidence type="ECO:0000313" key="2">
    <source>
        <dbReference type="Proteomes" id="UP000031623"/>
    </source>
</evidence>
<dbReference type="EMBL" id="AP014633">
    <property type="protein sequence ID" value="BAP56840.1"/>
    <property type="molecule type" value="Genomic_DNA"/>
</dbReference>
<gene>
    <name evidence="1" type="ORF">THII_2543</name>
</gene>
<accession>A0A090ANC6</accession>
<sequence>MSQVTIDTYIKQGQLHLDNLPFPDDTKVKVVVIPNLNLEVEKRWFAQIQALTQSSSDNWSEDIIQERHSS</sequence>
<name>A0A090ANC6_9GAMM</name>
<dbReference type="AlphaFoldDB" id="A0A090ANC6"/>
<reference evidence="1 2" key="1">
    <citation type="journal article" date="2014" name="ISME J.">
        <title>Ecophysiology of Thioploca ingrica as revealed by the complete genome sequence supplemented with proteomic evidence.</title>
        <authorList>
            <person name="Kojima H."/>
            <person name="Ogura Y."/>
            <person name="Yamamoto N."/>
            <person name="Togashi T."/>
            <person name="Mori H."/>
            <person name="Watanabe T."/>
            <person name="Nemoto F."/>
            <person name="Kurokawa K."/>
            <person name="Hayashi T."/>
            <person name="Fukui M."/>
        </authorList>
    </citation>
    <scope>NUCLEOTIDE SEQUENCE [LARGE SCALE GENOMIC DNA]</scope>
</reference>
<keyword evidence="2" id="KW-1185">Reference proteome</keyword>
<proteinExistence type="predicted"/>
<dbReference type="KEGG" id="tig:THII_2543"/>
<dbReference type="HOGENOM" id="CLU_2756561_0_0_6"/>
<organism evidence="1 2">
    <name type="scientific">Thioploca ingrica</name>
    <dbReference type="NCBI Taxonomy" id="40754"/>
    <lineage>
        <taxon>Bacteria</taxon>
        <taxon>Pseudomonadati</taxon>
        <taxon>Pseudomonadota</taxon>
        <taxon>Gammaproteobacteria</taxon>
        <taxon>Thiotrichales</taxon>
        <taxon>Thiotrichaceae</taxon>
        <taxon>Thioploca</taxon>
    </lineage>
</organism>
<dbReference type="Proteomes" id="UP000031623">
    <property type="component" value="Chromosome"/>
</dbReference>
<evidence type="ECO:0000313" key="1">
    <source>
        <dbReference type="EMBL" id="BAP56840.1"/>
    </source>
</evidence>
<dbReference type="OrthoDB" id="9904489at2"/>